<dbReference type="InterPro" id="IPR029063">
    <property type="entry name" value="SAM-dependent_MTases_sf"/>
</dbReference>
<evidence type="ECO:0000313" key="8">
    <source>
        <dbReference type="EMBL" id="POY42772.1"/>
    </source>
</evidence>
<evidence type="ECO:0000256" key="6">
    <source>
        <dbReference type="RuleBase" id="RU362026"/>
    </source>
</evidence>
<comment type="caution">
    <text evidence="8">The sequence shown here is derived from an EMBL/GenBank/DDBJ whole genome shotgun (WGS) entry which is preliminary data.</text>
</comment>
<evidence type="ECO:0000256" key="1">
    <source>
        <dbReference type="ARBA" id="ARBA00006594"/>
    </source>
</evidence>
<dbReference type="Proteomes" id="UP000237229">
    <property type="component" value="Unassembled WGS sequence"/>
</dbReference>
<dbReference type="EMBL" id="PQVI01000035">
    <property type="protein sequence ID" value="POY42772.1"/>
    <property type="molecule type" value="Genomic_DNA"/>
</dbReference>
<keyword evidence="4" id="KW-0949">S-adenosyl-L-methionine</keyword>
<evidence type="ECO:0000256" key="4">
    <source>
        <dbReference type="ARBA" id="ARBA00022691"/>
    </source>
</evidence>
<organism evidence="8 9">
    <name type="scientific">Avibacterium endocarditidis</name>
    <dbReference type="NCBI Taxonomy" id="380674"/>
    <lineage>
        <taxon>Bacteria</taxon>
        <taxon>Pseudomonadati</taxon>
        <taxon>Pseudomonadota</taxon>
        <taxon>Gammaproteobacteria</taxon>
        <taxon>Pasteurellales</taxon>
        <taxon>Pasteurellaceae</taxon>
        <taxon>Avibacterium</taxon>
    </lineage>
</organism>
<evidence type="ECO:0000256" key="2">
    <source>
        <dbReference type="ARBA" id="ARBA00022603"/>
    </source>
</evidence>
<name>A0ABX4ZTI4_9PAST</name>
<protein>
    <recommendedName>
        <fullName evidence="6">Methyltransferase</fullName>
        <ecNumber evidence="6">2.1.1.-</ecNumber>
    </recommendedName>
</protein>
<dbReference type="InterPro" id="IPR002052">
    <property type="entry name" value="DNA_methylase_N6_adenine_CS"/>
</dbReference>
<reference evidence="8 9" key="1">
    <citation type="submission" date="2018-02" db="EMBL/GenBank/DDBJ databases">
        <title>Classification genera of Pasteurellaceae by whole genome sequence comparison.</title>
        <authorList>
            <person name="Christensen H."/>
        </authorList>
    </citation>
    <scope>NUCLEOTIDE SEQUENCE [LARGE SCALE GENOMIC DNA]</scope>
    <source>
        <strain evidence="8 9">20186H4H1</strain>
    </source>
</reference>
<keyword evidence="8" id="KW-0378">Hydrolase</keyword>
<dbReference type="Pfam" id="PF01555">
    <property type="entry name" value="N6_N4_Mtase"/>
    <property type="match status" value="1"/>
</dbReference>
<dbReference type="GO" id="GO:0004519">
    <property type="term" value="F:endonuclease activity"/>
    <property type="evidence" value="ECO:0007669"/>
    <property type="project" value="UniProtKB-KW"/>
</dbReference>
<proteinExistence type="inferred from homology"/>
<comment type="similarity">
    <text evidence="1 6">Belongs to the N(4)/N(6)-methyltransferase family.</text>
</comment>
<sequence>MDRLLDPKALSHFSRYTQNGKQPVGTLKRHSDGTLAENLIIKGNNLIALHSLATQFKGKVKLIYIDPPYNTGNDGFKYNDKFNRSTWLTFMKNRLEIAQKLLADDGAIYVNLDYNEVHYCKVLMDQIFGEHNFQREIIWRIGWVSGYKTAINNYVRNHDTILFYSKNSDELKFNKTYIQNSEFKNLINKDKVKPIFAEYGVNNDIAEKIITDINYKNRPERYAIEDVWNANEYDDLNSIAIVSFSGESVSKMLGTSELKGQKSEKLLQRIIEAHTNEGDIVLDFHLGTGTTAAVAHKMNRQYIGIEQMDYIEEFAVARLNKVISGEQSGISKTVNWQGGGEFVYFELAAFNEKAKDLILACEDFDCLKTLFNELCSRYFLKYTLNIKEFADIMQEVEFQALSLDEQKQMMLEMLDLNQLYVNVSDMEDSQFDDVLSNEDKNLTMQFYGEQ</sequence>
<dbReference type="InterPro" id="IPR002941">
    <property type="entry name" value="DNA_methylase_N4/N6"/>
</dbReference>
<dbReference type="InterPro" id="IPR001091">
    <property type="entry name" value="RM_Methyltransferase"/>
</dbReference>
<dbReference type="PIRSF" id="PIRSF015855">
    <property type="entry name" value="TypeIII_Mtase_mKpnI"/>
    <property type="match status" value="1"/>
</dbReference>
<feature type="domain" description="DNA methylase N-4/N-6" evidence="7">
    <location>
        <begin position="60"/>
        <end position="313"/>
    </location>
</feature>
<keyword evidence="2" id="KW-0489">Methyltransferase</keyword>
<keyword evidence="8" id="KW-0540">Nuclease</keyword>
<evidence type="ECO:0000256" key="5">
    <source>
        <dbReference type="ARBA" id="ARBA00047942"/>
    </source>
</evidence>
<dbReference type="PROSITE" id="PS00092">
    <property type="entry name" value="N6_MTASE"/>
    <property type="match status" value="1"/>
</dbReference>
<evidence type="ECO:0000259" key="7">
    <source>
        <dbReference type="Pfam" id="PF01555"/>
    </source>
</evidence>
<evidence type="ECO:0000313" key="9">
    <source>
        <dbReference type="Proteomes" id="UP000237229"/>
    </source>
</evidence>
<dbReference type="EC" id="2.1.1.-" evidence="6"/>
<keyword evidence="9" id="KW-1185">Reference proteome</keyword>
<keyword evidence="3" id="KW-0808">Transferase</keyword>
<dbReference type="Gene3D" id="3.40.50.150">
    <property type="entry name" value="Vaccinia Virus protein VP39"/>
    <property type="match status" value="1"/>
</dbReference>
<keyword evidence="8" id="KW-0255">Endonuclease</keyword>
<comment type="catalytic activity">
    <reaction evidence="5">
        <text>a 2'-deoxyadenosine in DNA + S-adenosyl-L-methionine = an N(6)-methyl-2'-deoxyadenosine in DNA + S-adenosyl-L-homocysteine + H(+)</text>
        <dbReference type="Rhea" id="RHEA:15197"/>
        <dbReference type="Rhea" id="RHEA-COMP:12418"/>
        <dbReference type="Rhea" id="RHEA-COMP:12419"/>
        <dbReference type="ChEBI" id="CHEBI:15378"/>
        <dbReference type="ChEBI" id="CHEBI:57856"/>
        <dbReference type="ChEBI" id="CHEBI:59789"/>
        <dbReference type="ChEBI" id="CHEBI:90615"/>
        <dbReference type="ChEBI" id="CHEBI:90616"/>
        <dbReference type="EC" id="2.1.1.72"/>
    </reaction>
</comment>
<dbReference type="InterPro" id="IPR002295">
    <property type="entry name" value="N4/N6-MTase_EcoPI_Mod-like"/>
</dbReference>
<dbReference type="SUPFAM" id="SSF53335">
    <property type="entry name" value="S-adenosyl-L-methionine-dependent methyltransferases"/>
    <property type="match status" value="1"/>
</dbReference>
<gene>
    <name evidence="8" type="ORF">C3Z13_03365</name>
</gene>
<dbReference type="PRINTS" id="PR00508">
    <property type="entry name" value="S21N4MTFRASE"/>
</dbReference>
<accession>A0ABX4ZTI4</accession>
<evidence type="ECO:0000256" key="3">
    <source>
        <dbReference type="ARBA" id="ARBA00022679"/>
    </source>
</evidence>